<keyword evidence="3" id="KW-1185">Reference proteome</keyword>
<organism evidence="2 3">
    <name type="scientific">Cylindrotheca closterium</name>
    <dbReference type="NCBI Taxonomy" id="2856"/>
    <lineage>
        <taxon>Eukaryota</taxon>
        <taxon>Sar</taxon>
        <taxon>Stramenopiles</taxon>
        <taxon>Ochrophyta</taxon>
        <taxon>Bacillariophyta</taxon>
        <taxon>Bacillariophyceae</taxon>
        <taxon>Bacillariophycidae</taxon>
        <taxon>Bacillariales</taxon>
        <taxon>Bacillariaceae</taxon>
        <taxon>Cylindrotheca</taxon>
    </lineage>
</organism>
<evidence type="ECO:0000256" key="1">
    <source>
        <dbReference type="SAM" id="MobiDB-lite"/>
    </source>
</evidence>
<protein>
    <submittedName>
        <fullName evidence="2">Uncharacterized protein</fullName>
    </submittedName>
</protein>
<feature type="region of interest" description="Disordered" evidence="1">
    <location>
        <begin position="78"/>
        <end position="156"/>
    </location>
</feature>
<feature type="compositionally biased region" description="Acidic residues" evidence="1">
    <location>
        <begin position="91"/>
        <end position="105"/>
    </location>
</feature>
<dbReference type="AlphaFoldDB" id="A0AAD2FKL1"/>
<sequence>MLDYAPTMTRIMRLKPNNLQISIPTRAALTKQQLSAEAGDHSQENVEHSIELDFFQTCPLGSGFELDCWKKETPHFAAERTETKSMPENSSLDDDDDSDDFDWGDDSSSSYNRAEEQDNSSISADGDPSDPHVPKQGIRGEQQEPNPSADAANRRSQNISTSIQNLKPQFQAAADHISGRHVHFGAAVVTAEFTYEKPSNDDFFQLYYSAHELQRLQDQYRIDVACYGKIHRKSNVQNNKVSSGRVDDDGENDVKLVDYCPDYPVW</sequence>
<evidence type="ECO:0000313" key="2">
    <source>
        <dbReference type="EMBL" id="CAJ1937946.1"/>
    </source>
</evidence>
<proteinExistence type="predicted"/>
<reference evidence="2" key="1">
    <citation type="submission" date="2023-08" db="EMBL/GenBank/DDBJ databases">
        <authorList>
            <person name="Audoor S."/>
            <person name="Bilcke G."/>
        </authorList>
    </citation>
    <scope>NUCLEOTIDE SEQUENCE</scope>
</reference>
<name>A0AAD2FKL1_9STRA</name>
<comment type="caution">
    <text evidence="2">The sequence shown here is derived from an EMBL/GenBank/DDBJ whole genome shotgun (WGS) entry which is preliminary data.</text>
</comment>
<dbReference type="Proteomes" id="UP001295423">
    <property type="component" value="Unassembled WGS sequence"/>
</dbReference>
<evidence type="ECO:0000313" key="3">
    <source>
        <dbReference type="Proteomes" id="UP001295423"/>
    </source>
</evidence>
<dbReference type="EMBL" id="CAKOGP040000668">
    <property type="protein sequence ID" value="CAJ1937946.1"/>
    <property type="molecule type" value="Genomic_DNA"/>
</dbReference>
<gene>
    <name evidence="2" type="ORF">CYCCA115_LOCUS5897</name>
</gene>
<accession>A0AAD2FKL1</accession>